<name>A0ABU4GXQ1_9MICO</name>
<keyword evidence="2" id="KW-0812">Transmembrane</keyword>
<sequence>MTAIDQPSAVTAAARREPVREARTDAVTPAPAPAAGATVASAARPGQRRGLVFWIVRYLPAEIAGTAVMVLGGLLATMWTDVAPVIALVALLGEIVGFYAVLAVANFVEQSRVARTRTRAAARTGVLLVAEFGAAEVLDTFLIRPAALMLGLWLVPDPLWGMLAGKVAADVVFYAIAAGAFTVTAKSGLRDRRRSADAPEVAS</sequence>
<keyword evidence="4" id="KW-1185">Reference proteome</keyword>
<dbReference type="Proteomes" id="UP001283109">
    <property type="component" value="Unassembled WGS sequence"/>
</dbReference>
<evidence type="ECO:0000256" key="1">
    <source>
        <dbReference type="SAM" id="MobiDB-lite"/>
    </source>
</evidence>
<reference evidence="3 4" key="1">
    <citation type="submission" date="2023-11" db="EMBL/GenBank/DDBJ databases">
        <title>Draft genome sequence of Microbacterium arthrosphaerae JCM 30492.</title>
        <authorList>
            <person name="Zhang G."/>
            <person name="Ding Y."/>
        </authorList>
    </citation>
    <scope>NUCLEOTIDE SEQUENCE [LARGE SCALE GENOMIC DNA]</scope>
    <source>
        <strain evidence="3 4">JCM 30492</strain>
    </source>
</reference>
<evidence type="ECO:0000256" key="2">
    <source>
        <dbReference type="SAM" id="Phobius"/>
    </source>
</evidence>
<keyword evidence="2" id="KW-0472">Membrane</keyword>
<proteinExistence type="predicted"/>
<accession>A0ABU4GXQ1</accession>
<feature type="transmembrane region" description="Helical" evidence="2">
    <location>
        <begin position="120"/>
        <end position="143"/>
    </location>
</feature>
<comment type="caution">
    <text evidence="3">The sequence shown here is derived from an EMBL/GenBank/DDBJ whole genome shotgun (WGS) entry which is preliminary data.</text>
</comment>
<organism evidence="3 4">
    <name type="scientific">Microbacterium arthrosphaerae</name>
    <dbReference type="NCBI Taxonomy" id="792652"/>
    <lineage>
        <taxon>Bacteria</taxon>
        <taxon>Bacillati</taxon>
        <taxon>Actinomycetota</taxon>
        <taxon>Actinomycetes</taxon>
        <taxon>Micrococcales</taxon>
        <taxon>Microbacteriaceae</taxon>
        <taxon>Microbacterium</taxon>
    </lineage>
</organism>
<feature type="transmembrane region" description="Helical" evidence="2">
    <location>
        <begin position="58"/>
        <end position="79"/>
    </location>
</feature>
<evidence type="ECO:0000313" key="3">
    <source>
        <dbReference type="EMBL" id="MDW4571839.1"/>
    </source>
</evidence>
<protein>
    <submittedName>
        <fullName evidence="3">Uncharacterized protein</fullName>
    </submittedName>
</protein>
<feature type="region of interest" description="Disordered" evidence="1">
    <location>
        <begin position="1"/>
        <end position="32"/>
    </location>
</feature>
<feature type="transmembrane region" description="Helical" evidence="2">
    <location>
        <begin position="163"/>
        <end position="185"/>
    </location>
</feature>
<feature type="transmembrane region" description="Helical" evidence="2">
    <location>
        <begin position="85"/>
        <end position="108"/>
    </location>
</feature>
<keyword evidence="2" id="KW-1133">Transmembrane helix</keyword>
<gene>
    <name evidence="3" type="ORF">R8Z58_03505</name>
</gene>
<dbReference type="RefSeq" id="WP_318352356.1">
    <property type="nucleotide sequence ID" value="NZ_JAWQEV010000001.1"/>
</dbReference>
<dbReference type="EMBL" id="JAWQEV010000001">
    <property type="protein sequence ID" value="MDW4571839.1"/>
    <property type="molecule type" value="Genomic_DNA"/>
</dbReference>
<feature type="compositionally biased region" description="Basic and acidic residues" evidence="1">
    <location>
        <begin position="14"/>
        <end position="24"/>
    </location>
</feature>
<evidence type="ECO:0000313" key="4">
    <source>
        <dbReference type="Proteomes" id="UP001283109"/>
    </source>
</evidence>